<evidence type="ECO:0000313" key="1">
    <source>
        <dbReference type="Proteomes" id="UP000694861"/>
    </source>
</evidence>
<name>A0ABM1LYN9_PRUMU</name>
<keyword evidence="1" id="KW-1185">Reference proteome</keyword>
<sequence>MIVNPPFQCSLLISYSYSDRKMHCYFCIIRKTRELLDIKPLPSMELQSWSKARTKRAQFFKPIPRSLFDLVDKCLTVNPRLRINAQEAVRHKFLASCLESLRRQKMFRREVMSTQNDLLVHEVKCNVVLINIFEQ</sequence>
<dbReference type="SUPFAM" id="SSF56112">
    <property type="entry name" value="Protein kinase-like (PK-like)"/>
    <property type="match status" value="1"/>
</dbReference>
<organism evidence="1 2">
    <name type="scientific">Prunus mume</name>
    <name type="common">Japanese apricot</name>
    <name type="synonym">Armeniaca mume</name>
    <dbReference type="NCBI Taxonomy" id="102107"/>
    <lineage>
        <taxon>Eukaryota</taxon>
        <taxon>Viridiplantae</taxon>
        <taxon>Streptophyta</taxon>
        <taxon>Embryophyta</taxon>
        <taxon>Tracheophyta</taxon>
        <taxon>Spermatophyta</taxon>
        <taxon>Magnoliopsida</taxon>
        <taxon>eudicotyledons</taxon>
        <taxon>Gunneridae</taxon>
        <taxon>Pentapetalae</taxon>
        <taxon>rosids</taxon>
        <taxon>fabids</taxon>
        <taxon>Rosales</taxon>
        <taxon>Rosaceae</taxon>
        <taxon>Amygdaloideae</taxon>
        <taxon>Amygdaleae</taxon>
        <taxon>Prunus</taxon>
    </lineage>
</organism>
<reference evidence="2" key="2">
    <citation type="submission" date="2025-08" db="UniProtKB">
        <authorList>
            <consortium name="RefSeq"/>
        </authorList>
    </citation>
    <scope>IDENTIFICATION</scope>
</reference>
<dbReference type="RefSeq" id="XP_016652516.1">
    <property type="nucleotide sequence ID" value="XM_016797030.1"/>
</dbReference>
<evidence type="ECO:0000313" key="2">
    <source>
        <dbReference type="RefSeq" id="XP_016652516.1"/>
    </source>
</evidence>
<accession>A0ABM1LYN9</accession>
<dbReference type="Gene3D" id="1.10.510.10">
    <property type="entry name" value="Transferase(Phosphotransferase) domain 1"/>
    <property type="match status" value="1"/>
</dbReference>
<proteinExistence type="predicted"/>
<gene>
    <name evidence="2" type="primary">LOC103343374</name>
</gene>
<dbReference type="InterPro" id="IPR011009">
    <property type="entry name" value="Kinase-like_dom_sf"/>
</dbReference>
<reference evidence="1" key="1">
    <citation type="journal article" date="2012" name="Nat. Commun.">
        <title>The genome of Prunus mume.</title>
        <authorList>
            <person name="Zhang Q."/>
            <person name="Chen W."/>
            <person name="Sun L."/>
            <person name="Zhao F."/>
            <person name="Huang B."/>
            <person name="Yang W."/>
            <person name="Tao Y."/>
            <person name="Wang J."/>
            <person name="Yuan Z."/>
            <person name="Fan G."/>
            <person name="Xing Z."/>
            <person name="Han C."/>
            <person name="Pan H."/>
            <person name="Zhong X."/>
            <person name="Shi W."/>
            <person name="Liang X."/>
            <person name="Du D."/>
            <person name="Sun F."/>
            <person name="Xu Z."/>
            <person name="Hao R."/>
            <person name="Lv T."/>
            <person name="Lv Y."/>
            <person name="Zheng Z."/>
            <person name="Sun M."/>
            <person name="Luo L."/>
            <person name="Cai M."/>
            <person name="Gao Y."/>
            <person name="Wang J."/>
            <person name="Yin Y."/>
            <person name="Xu X."/>
            <person name="Cheng T."/>
            <person name="Wang J."/>
        </authorList>
    </citation>
    <scope>NUCLEOTIDE SEQUENCE [LARGE SCALE GENOMIC DNA]</scope>
</reference>
<dbReference type="GeneID" id="103343374"/>
<protein>
    <submittedName>
        <fullName evidence="2">Uncharacterized protein LOC103343374</fullName>
    </submittedName>
</protein>
<dbReference type="Proteomes" id="UP000694861">
    <property type="component" value="Unplaced"/>
</dbReference>